<evidence type="ECO:0000313" key="3">
    <source>
        <dbReference type="EMBL" id="BCG47167.1"/>
    </source>
</evidence>
<dbReference type="SUPFAM" id="SSF56349">
    <property type="entry name" value="DNA breaking-rejoining enzymes"/>
    <property type="match status" value="1"/>
</dbReference>
<dbReference type="Proteomes" id="UP000515472">
    <property type="component" value="Chromosome"/>
</dbReference>
<keyword evidence="4" id="KW-1185">Reference proteome</keyword>
<dbReference type="InterPro" id="IPR024965">
    <property type="entry name" value="Putative_integrase"/>
</dbReference>
<dbReference type="RefSeq" id="WP_185245229.1">
    <property type="nucleotide sequence ID" value="NZ_AP023213.1"/>
</dbReference>
<protein>
    <recommendedName>
        <fullName evidence="2">Tyr recombinase domain-containing protein</fullName>
    </recommendedName>
</protein>
<organism evidence="3 4">
    <name type="scientific">Citrifermentans bremense</name>
    <dbReference type="NCBI Taxonomy" id="60035"/>
    <lineage>
        <taxon>Bacteria</taxon>
        <taxon>Pseudomonadati</taxon>
        <taxon>Thermodesulfobacteriota</taxon>
        <taxon>Desulfuromonadia</taxon>
        <taxon>Geobacterales</taxon>
        <taxon>Geobacteraceae</taxon>
        <taxon>Citrifermentans</taxon>
    </lineage>
</organism>
<dbReference type="Pfam" id="PF13009">
    <property type="entry name" value="Integrase_2"/>
    <property type="match status" value="1"/>
</dbReference>
<name>A0A6S6LYL6_9BACT</name>
<dbReference type="Gene3D" id="1.10.443.10">
    <property type="entry name" value="Intergrase catalytic core"/>
    <property type="match status" value="1"/>
</dbReference>
<dbReference type="GO" id="GO:0003677">
    <property type="term" value="F:DNA binding"/>
    <property type="evidence" value="ECO:0007669"/>
    <property type="project" value="InterPro"/>
</dbReference>
<feature type="domain" description="Tyr recombinase" evidence="2">
    <location>
        <begin position="636"/>
        <end position="679"/>
    </location>
</feature>
<accession>A0A6S6LYL6</accession>
<reference evidence="3 4" key="1">
    <citation type="submission" date="2020-06" db="EMBL/GenBank/DDBJ databases">
        <title>Interaction of electrochemicaly active bacteria, Geobacter bremensis R4 on different carbon anode.</title>
        <authorList>
            <person name="Meng L."/>
            <person name="Yoshida N."/>
        </authorList>
    </citation>
    <scope>NUCLEOTIDE SEQUENCE [LARGE SCALE GENOMIC DNA]</scope>
    <source>
        <strain evidence="3 4">R4</strain>
    </source>
</reference>
<dbReference type="EMBL" id="AP023213">
    <property type="protein sequence ID" value="BCG47167.1"/>
    <property type="molecule type" value="Genomic_DNA"/>
</dbReference>
<evidence type="ECO:0000313" key="4">
    <source>
        <dbReference type="Proteomes" id="UP000515472"/>
    </source>
</evidence>
<evidence type="ECO:0000259" key="2">
    <source>
        <dbReference type="Pfam" id="PF00589"/>
    </source>
</evidence>
<evidence type="ECO:0000256" key="1">
    <source>
        <dbReference type="ARBA" id="ARBA00023172"/>
    </source>
</evidence>
<gene>
    <name evidence="3" type="ORF">GEOBRER4_n1994</name>
</gene>
<proteinExistence type="predicted"/>
<dbReference type="Pfam" id="PF00589">
    <property type="entry name" value="Phage_integrase"/>
    <property type="match status" value="1"/>
</dbReference>
<dbReference type="InterPro" id="IPR013762">
    <property type="entry name" value="Integrase-like_cat_sf"/>
</dbReference>
<dbReference type="GO" id="GO:0006310">
    <property type="term" value="P:DNA recombination"/>
    <property type="evidence" value="ECO:0007669"/>
    <property type="project" value="UniProtKB-KW"/>
</dbReference>
<dbReference type="KEGG" id="gbn:GEOBRER4_19170"/>
<dbReference type="AlphaFoldDB" id="A0A6S6LYL6"/>
<dbReference type="InterPro" id="IPR002104">
    <property type="entry name" value="Integrase_catalytic"/>
</dbReference>
<dbReference type="InterPro" id="IPR011010">
    <property type="entry name" value="DNA_brk_join_enz"/>
</dbReference>
<sequence>MTSTITQIDDFIAIKSCLTGRTIYVNQKPDRYLISPEFSQEEVRRVVAIWENHVCARKLVHRPPPPLRKAIVALGNENTPLGLSKALDRVLLTEYLHKFSTTSIQQKQNFVIELMLALWSVGAVAWPTHEQVPFTQRNSIQVNNLGFIGPQREWLARVRNYVARGVGDDASNFRFILDTSLSRAGITEIGDITPQTFKLSKDTVRGKLRGPGINAVLQCLREDYKEQRLTWIPDDFGFFKDKMGHLARDDDFNWLLKQAPDMEQWVRLAKEHIATKPANWKKRKSVMNVFLQHIMENEDISRDPSAYFNIYDRPKVLFNAPGNEGRKTMSVLHEFLNETLFKTCTLSTDLDIPVLKPGFAVPIPRQAYRNVNKGETHRETMPMRLIRQAMGILTENDFAWARNVDRHHDSFRSRNPETGNYETVWSPVRTYALMIKLLLPARTFQVRCIDSGEGDTWRYHSDGRWVTNEGPHKPASPKIVQRGIFRKYLRKDGSEGAIFYFNTNKTADIDSMVKGYVMPWEKPDALQIFAAMRDWQERFNPVNGATPWSEIPEMKDMKHEEDLTKLGENFFLFRDPCHRHRPDLPVSDVRIRRMWFKLLEELEVRLARAGEKMPNGEPIKLILSRNNKGGRASSAVFDLHTLRVTLITAMYEEGVPPEYLMKIVGHATVLMTLYYTKINIETLSLRMNEALLERQRKAQIEMAGFLQKASRKELDSFAAYRNPAGLDALYTSTGSGMVVMDHGICPVSTRRCHEGLVFNDPTNGTSRYQPVPGGATNCVRCRFFITGPAFLLGLEAHVNDLSYRLKKRSYAFEKAQDLFDTISDEYAAALDSGEPFHRQRDLEVAETAFEAATAEVDAIALSLQAAYSLTELSIRITSQQSKSDELVLVAAGGLDHVEAVLSESHEFEQVQRICMGATFYDGLNINWQLANLERARFFDRMLRANGLEPRFSLLNDDDALKIANAMGQFLYARIEKDSVHALIDGDISLCDLGLDKQFVSQLDNLVPRTLQTTLSKQQLLEVVS</sequence>
<dbReference type="GO" id="GO:0015074">
    <property type="term" value="P:DNA integration"/>
    <property type="evidence" value="ECO:0007669"/>
    <property type="project" value="InterPro"/>
</dbReference>
<keyword evidence="1" id="KW-0233">DNA recombination</keyword>